<protein>
    <submittedName>
        <fullName evidence="2">Uncharacterized protein</fullName>
    </submittedName>
</protein>
<proteinExistence type="predicted"/>
<sequence length="366" mass="42042">MHIFKVYAILISFTICRANYLTKDIYLQGYGNYPVNWFDEVLILYVTLINDGNCPVMVSVKMIQCCEQLFTSNDMHCNHLHFDGSQKQLEGVSNANLTLIYPNIYPYNRKGKCKIDMTINKNQSIISKYMLIIPFDTTKKLEDIISLRSSECSECIHFTFYILLSELIKTIPRNLLLINMGVLTLCESQDEDPLDLCAPVNCHMKYQGFRSLFDTIKRQCVSIPICDGKSNNGNSSNIVYDPYSNKCIALTDKISKSDIDCILNETEDKKIKKIKMNTLQYQSNILCHHGKLDDIKRSCICDDGWTSTQNYWNFPIISTVPIHMCTVKNIKSKTFIGKILFKIKNLKPKNIVSFIQPLILINLSLK</sequence>
<comment type="caution">
    <text evidence="2">The sequence shown here is derived from an EMBL/GenBank/DDBJ whole genome shotgun (WGS) entry which is preliminary data.</text>
</comment>
<feature type="signal peptide" evidence="1">
    <location>
        <begin position="1"/>
        <end position="18"/>
    </location>
</feature>
<dbReference type="EMBL" id="VUJU01007573">
    <property type="protein sequence ID" value="KAF0743633.1"/>
    <property type="molecule type" value="Genomic_DNA"/>
</dbReference>
<reference evidence="2 3" key="1">
    <citation type="submission" date="2019-08" db="EMBL/GenBank/DDBJ databases">
        <title>Whole genome of Aphis craccivora.</title>
        <authorList>
            <person name="Voronova N.V."/>
            <person name="Shulinski R.S."/>
            <person name="Bandarenka Y.V."/>
            <person name="Zhorov D.G."/>
            <person name="Warner D."/>
        </authorList>
    </citation>
    <scope>NUCLEOTIDE SEQUENCE [LARGE SCALE GENOMIC DNA]</scope>
    <source>
        <strain evidence="2">180601</strain>
        <tissue evidence="2">Whole Body</tissue>
    </source>
</reference>
<evidence type="ECO:0000256" key="1">
    <source>
        <dbReference type="SAM" id="SignalP"/>
    </source>
</evidence>
<accession>A0A6G0XSX8</accession>
<evidence type="ECO:0000313" key="3">
    <source>
        <dbReference type="Proteomes" id="UP000478052"/>
    </source>
</evidence>
<keyword evidence="3" id="KW-1185">Reference proteome</keyword>
<gene>
    <name evidence="2" type="ORF">FWK35_00031192</name>
</gene>
<dbReference type="Proteomes" id="UP000478052">
    <property type="component" value="Unassembled WGS sequence"/>
</dbReference>
<keyword evidence="1" id="KW-0732">Signal</keyword>
<evidence type="ECO:0000313" key="2">
    <source>
        <dbReference type="EMBL" id="KAF0743633.1"/>
    </source>
</evidence>
<feature type="chain" id="PRO_5026277188" evidence="1">
    <location>
        <begin position="19"/>
        <end position="366"/>
    </location>
</feature>
<dbReference type="AlphaFoldDB" id="A0A6G0XSX8"/>
<dbReference type="OrthoDB" id="5977855at2759"/>
<organism evidence="2 3">
    <name type="scientific">Aphis craccivora</name>
    <name type="common">Cowpea aphid</name>
    <dbReference type="NCBI Taxonomy" id="307492"/>
    <lineage>
        <taxon>Eukaryota</taxon>
        <taxon>Metazoa</taxon>
        <taxon>Ecdysozoa</taxon>
        <taxon>Arthropoda</taxon>
        <taxon>Hexapoda</taxon>
        <taxon>Insecta</taxon>
        <taxon>Pterygota</taxon>
        <taxon>Neoptera</taxon>
        <taxon>Paraneoptera</taxon>
        <taxon>Hemiptera</taxon>
        <taxon>Sternorrhyncha</taxon>
        <taxon>Aphidomorpha</taxon>
        <taxon>Aphidoidea</taxon>
        <taxon>Aphididae</taxon>
        <taxon>Aphidini</taxon>
        <taxon>Aphis</taxon>
        <taxon>Aphis</taxon>
    </lineage>
</organism>
<name>A0A6G0XSX8_APHCR</name>